<evidence type="ECO:0000256" key="1">
    <source>
        <dbReference type="SAM" id="Phobius"/>
    </source>
</evidence>
<gene>
    <name evidence="2" type="ORF">EV190_101765</name>
</gene>
<reference evidence="2 3" key="1">
    <citation type="submission" date="2019-03" db="EMBL/GenBank/DDBJ databases">
        <title>Genomic Encyclopedia of Type Strains, Phase IV (KMG-IV): sequencing the most valuable type-strain genomes for metagenomic binning, comparative biology and taxonomic classification.</title>
        <authorList>
            <person name="Goeker M."/>
        </authorList>
    </citation>
    <scope>NUCLEOTIDE SEQUENCE [LARGE SCALE GENOMIC DNA]</scope>
    <source>
        <strain evidence="2 3">DSM 46770</strain>
    </source>
</reference>
<feature type="transmembrane region" description="Helical" evidence="1">
    <location>
        <begin position="185"/>
        <end position="209"/>
    </location>
</feature>
<proteinExistence type="predicted"/>
<dbReference type="AlphaFoldDB" id="A0A4R6V9D3"/>
<name>A0A4R6V9D3_9ACTN</name>
<organism evidence="2 3">
    <name type="scientific">Actinorugispora endophytica</name>
    <dbReference type="NCBI Taxonomy" id="1605990"/>
    <lineage>
        <taxon>Bacteria</taxon>
        <taxon>Bacillati</taxon>
        <taxon>Actinomycetota</taxon>
        <taxon>Actinomycetes</taxon>
        <taxon>Streptosporangiales</taxon>
        <taxon>Nocardiopsidaceae</taxon>
        <taxon>Actinorugispora</taxon>
    </lineage>
</organism>
<feature type="transmembrane region" description="Helical" evidence="1">
    <location>
        <begin position="332"/>
        <end position="358"/>
    </location>
</feature>
<sequence>MNRMASNAAMTPLYAADLLRRYWAPLLCVYTAGTLLHDLLVHAMVWLSGVHRLLGMAGLSLAVLVTLAVTIIMFHLLAPGMPTLATELPGIGERAGVPFAERERRVVDAVTMAILPFLLFYSAWGMFAEEFRQYATSVANDRGLDAYLELSDIESAGLPLVVAIACWLGRTVFEGLYRRAGDRWLGLLTAVFEANWMFFAVFTVTRLVARAQEWLAGRVFMADLAFAVEGLLLTVEEVTRLPAVEAYAAALLVVAQLWEHLKEGLLEPLLWLTIVAVVFGAEVDEEQPMFGGGGRSPEQGPGGARGLLRGFGRLVGRDLRGKYTPFLNALRFVLRVGPVFFLSYCLYYVLLELGFGWLERGVYVLVGPQEFLAWWWQWLGPVGFVLDALHELARVCLLAAAFEMTLRRLGTRSVGRRARRAADRF</sequence>
<keyword evidence="1" id="KW-0812">Transmembrane</keyword>
<comment type="caution">
    <text evidence="2">The sequence shown here is derived from an EMBL/GenBank/DDBJ whole genome shotgun (WGS) entry which is preliminary data.</text>
</comment>
<feature type="transmembrane region" description="Helical" evidence="1">
    <location>
        <begin position="156"/>
        <end position="173"/>
    </location>
</feature>
<feature type="transmembrane region" description="Helical" evidence="1">
    <location>
        <begin position="53"/>
        <end position="78"/>
    </location>
</feature>
<feature type="transmembrane region" description="Helical" evidence="1">
    <location>
        <begin position="21"/>
        <end position="47"/>
    </location>
</feature>
<dbReference type="RefSeq" id="WP_166655365.1">
    <property type="nucleotide sequence ID" value="NZ_SNYN01000001.1"/>
</dbReference>
<evidence type="ECO:0000313" key="3">
    <source>
        <dbReference type="Proteomes" id="UP000295281"/>
    </source>
</evidence>
<feature type="transmembrane region" description="Helical" evidence="1">
    <location>
        <begin position="106"/>
        <end position="124"/>
    </location>
</feature>
<dbReference type="Proteomes" id="UP000295281">
    <property type="component" value="Unassembled WGS sequence"/>
</dbReference>
<keyword evidence="3" id="KW-1185">Reference proteome</keyword>
<accession>A0A4R6V9D3</accession>
<keyword evidence="1" id="KW-0472">Membrane</keyword>
<dbReference type="EMBL" id="SNYN01000001">
    <property type="protein sequence ID" value="TDQ55438.1"/>
    <property type="molecule type" value="Genomic_DNA"/>
</dbReference>
<protein>
    <submittedName>
        <fullName evidence="2">Uncharacterized protein</fullName>
    </submittedName>
</protein>
<keyword evidence="1" id="KW-1133">Transmembrane helix</keyword>
<evidence type="ECO:0000313" key="2">
    <source>
        <dbReference type="EMBL" id="TDQ55438.1"/>
    </source>
</evidence>